<feature type="region of interest" description="Disordered" evidence="1">
    <location>
        <begin position="586"/>
        <end position="609"/>
    </location>
</feature>
<sequence length="609" mass="67682">MNTHADMDRDKLYGKGPFDWTRATPGEARKFLIAKGFFTEEVPESPGPEDLALALLRTANDQTLPALAADAIKVTAYLIEKLNAHAQENVANDISDIRDMVRNNAERERTDATELRDAASTLATTVEKVYSELQDITDRLGSQVETLETKVAKLSATTNEITKGTTNPSTPTTVGRPYTTHSQATYADTLRREAEPVPTKLRADMAMARARDNQVTLRNETPTEPAVWAELTEKEALTKVKYAIEKAVQLTEEEGAIHGDPPIAAGVTKTRSGALVIHMASVHHATWLREVETMTRFLEAFGGTVKHAERLHMVIVQFVPVSFDPESTDHTRFIESNNNLPPGALGHARYVKPRNRHDPNQRFAHVILGLRTRQQANRILQHGICIEGKKVYGRKLLNEPIRCMKCQLYNAGHIARNCPLEADICARCAGSHRTSECNKEDDERQCANCKNKGLPHTGHGAADRNCPIFTNHLQASLQRNPDAKYQYYPIEDDPTTWTLTHEAQTDPMQGNGPPKRQDPTRFRQGLPTQAAAFAATNMTRGAQWEGSTQRATTQPPLPLRQGTLSFANHRTGTSNISMSWANEMDREDQLNTPTGNDASPQAPTRPWTE</sequence>
<dbReference type="GO" id="GO:0003677">
    <property type="term" value="F:DNA binding"/>
    <property type="evidence" value="ECO:0007669"/>
    <property type="project" value="InterPro"/>
</dbReference>
<keyword evidence="4" id="KW-1185">Reference proteome</keyword>
<dbReference type="AlphaFoldDB" id="A0AAD2HS89"/>
<protein>
    <recommendedName>
        <fullName evidence="2">Copper-fist domain-containing protein</fullName>
    </recommendedName>
</protein>
<gene>
    <name evidence="3" type="ORF">MYCIT1_LOCUS31416</name>
</gene>
<evidence type="ECO:0000313" key="3">
    <source>
        <dbReference type="EMBL" id="CAK5280785.1"/>
    </source>
</evidence>
<accession>A0AAD2HS89</accession>
<name>A0AAD2HS89_9AGAR</name>
<dbReference type="InterPro" id="IPR001083">
    <property type="entry name" value="Cu_fist_DNA-bd_dom"/>
</dbReference>
<evidence type="ECO:0000259" key="2">
    <source>
        <dbReference type="PROSITE" id="PS50073"/>
    </source>
</evidence>
<proteinExistence type="predicted"/>
<feature type="compositionally biased region" description="Polar residues" evidence="1">
    <location>
        <begin position="590"/>
        <end position="602"/>
    </location>
</feature>
<dbReference type="PROSITE" id="PS50073">
    <property type="entry name" value="COPPER_FIST_2"/>
    <property type="match status" value="1"/>
</dbReference>
<feature type="region of interest" description="Disordered" evidence="1">
    <location>
        <begin position="541"/>
        <end position="563"/>
    </location>
</feature>
<evidence type="ECO:0000313" key="4">
    <source>
        <dbReference type="Proteomes" id="UP001295794"/>
    </source>
</evidence>
<evidence type="ECO:0000256" key="1">
    <source>
        <dbReference type="SAM" id="MobiDB-lite"/>
    </source>
</evidence>
<dbReference type="GO" id="GO:0005507">
    <property type="term" value="F:copper ion binding"/>
    <property type="evidence" value="ECO:0007669"/>
    <property type="project" value="InterPro"/>
</dbReference>
<dbReference type="GO" id="GO:0003700">
    <property type="term" value="F:DNA-binding transcription factor activity"/>
    <property type="evidence" value="ECO:0007669"/>
    <property type="project" value="InterPro"/>
</dbReference>
<feature type="region of interest" description="Disordered" evidence="1">
    <location>
        <begin position="503"/>
        <end position="522"/>
    </location>
</feature>
<organism evidence="3 4">
    <name type="scientific">Mycena citricolor</name>
    <dbReference type="NCBI Taxonomy" id="2018698"/>
    <lineage>
        <taxon>Eukaryota</taxon>
        <taxon>Fungi</taxon>
        <taxon>Dikarya</taxon>
        <taxon>Basidiomycota</taxon>
        <taxon>Agaricomycotina</taxon>
        <taxon>Agaricomycetes</taxon>
        <taxon>Agaricomycetidae</taxon>
        <taxon>Agaricales</taxon>
        <taxon>Marasmiineae</taxon>
        <taxon>Mycenaceae</taxon>
        <taxon>Mycena</taxon>
    </lineage>
</organism>
<feature type="domain" description="Copper-fist" evidence="2">
    <location>
        <begin position="425"/>
        <end position="456"/>
    </location>
</feature>
<comment type="caution">
    <text evidence="3">The sequence shown here is derived from an EMBL/GenBank/DDBJ whole genome shotgun (WGS) entry which is preliminary data.</text>
</comment>
<dbReference type="EMBL" id="CAVNYO010000440">
    <property type="protein sequence ID" value="CAK5280785.1"/>
    <property type="molecule type" value="Genomic_DNA"/>
</dbReference>
<dbReference type="Proteomes" id="UP001295794">
    <property type="component" value="Unassembled WGS sequence"/>
</dbReference>
<feature type="compositionally biased region" description="Polar residues" evidence="1">
    <location>
        <begin position="541"/>
        <end position="554"/>
    </location>
</feature>
<reference evidence="3" key="1">
    <citation type="submission" date="2023-11" db="EMBL/GenBank/DDBJ databases">
        <authorList>
            <person name="De Vega J J."/>
            <person name="De Vega J J."/>
        </authorList>
    </citation>
    <scope>NUCLEOTIDE SEQUENCE</scope>
</reference>